<reference evidence="1" key="1">
    <citation type="submission" date="2024-02" db="EMBL/GenBank/DDBJ databases">
        <title>Metagenome Assembled Genome of Zalaria obscura JY119.</title>
        <authorList>
            <person name="Vighnesh L."/>
            <person name="Jagadeeshwari U."/>
            <person name="Venkata Ramana C."/>
            <person name="Sasikala C."/>
        </authorList>
    </citation>
    <scope>NUCLEOTIDE SEQUENCE</scope>
    <source>
        <strain evidence="1">JY119</strain>
    </source>
</reference>
<protein>
    <submittedName>
        <fullName evidence="1">Uncharacterized protein</fullName>
    </submittedName>
</protein>
<proteinExistence type="predicted"/>
<evidence type="ECO:0000313" key="2">
    <source>
        <dbReference type="Proteomes" id="UP001320706"/>
    </source>
</evidence>
<comment type="caution">
    <text evidence="1">The sequence shown here is derived from an EMBL/GenBank/DDBJ whole genome shotgun (WGS) entry which is preliminary data.</text>
</comment>
<accession>A0ACC3S534</accession>
<evidence type="ECO:0000313" key="1">
    <source>
        <dbReference type="EMBL" id="KAK8196056.1"/>
    </source>
</evidence>
<name>A0ACC3S534_9PEZI</name>
<keyword evidence="2" id="KW-1185">Reference proteome</keyword>
<dbReference type="EMBL" id="JAMKPW020000042">
    <property type="protein sequence ID" value="KAK8196056.1"/>
    <property type="molecule type" value="Genomic_DNA"/>
</dbReference>
<gene>
    <name evidence="1" type="ORF">M8818_007208</name>
</gene>
<organism evidence="1 2">
    <name type="scientific">Zalaria obscura</name>
    <dbReference type="NCBI Taxonomy" id="2024903"/>
    <lineage>
        <taxon>Eukaryota</taxon>
        <taxon>Fungi</taxon>
        <taxon>Dikarya</taxon>
        <taxon>Ascomycota</taxon>
        <taxon>Pezizomycotina</taxon>
        <taxon>Dothideomycetes</taxon>
        <taxon>Dothideomycetidae</taxon>
        <taxon>Dothideales</taxon>
        <taxon>Zalariaceae</taxon>
        <taxon>Zalaria</taxon>
    </lineage>
</organism>
<dbReference type="Proteomes" id="UP001320706">
    <property type="component" value="Unassembled WGS sequence"/>
</dbReference>
<sequence>MSEWPDASHWESAMANEEATQFLTSLLNKTLRLHTTDSRMFVGQLKCTDKDRNIILSCTHEYRHPSPSAIRAAAEAHSLEGKAGNVKLYMLKRFVGLVVVPGQYITKIEVED</sequence>